<gene>
    <name evidence="2" type="ORF">PYW07_012077</name>
</gene>
<evidence type="ECO:0000313" key="3">
    <source>
        <dbReference type="Proteomes" id="UP001231518"/>
    </source>
</evidence>
<comment type="caution">
    <text evidence="2">The sequence shown here is derived from an EMBL/GenBank/DDBJ whole genome shotgun (WGS) entry which is preliminary data.</text>
</comment>
<proteinExistence type="predicted"/>
<name>A0AAD7YMA2_MYTSE</name>
<keyword evidence="1" id="KW-0472">Membrane</keyword>
<feature type="transmembrane region" description="Helical" evidence="1">
    <location>
        <begin position="132"/>
        <end position="152"/>
    </location>
</feature>
<dbReference type="AlphaFoldDB" id="A0AAD7YMA2"/>
<keyword evidence="1" id="KW-1133">Transmembrane helix</keyword>
<feature type="transmembrane region" description="Helical" evidence="1">
    <location>
        <begin position="59"/>
        <end position="85"/>
    </location>
</feature>
<dbReference type="Proteomes" id="UP001231518">
    <property type="component" value="Chromosome 3"/>
</dbReference>
<accession>A0AAD7YMA2</accession>
<reference evidence="2" key="1">
    <citation type="submission" date="2023-03" db="EMBL/GenBank/DDBJ databases">
        <title>Chromosome-level genomes of two armyworms, Mythimna separata and Mythimna loreyi, provide insights into the biosynthesis and reception of sex pheromones.</title>
        <authorList>
            <person name="Zhao H."/>
        </authorList>
    </citation>
    <scope>NUCLEOTIDE SEQUENCE</scope>
    <source>
        <strain evidence="2">BeijingLab</strain>
        <tissue evidence="2">Pupa</tissue>
    </source>
</reference>
<evidence type="ECO:0000313" key="2">
    <source>
        <dbReference type="EMBL" id="KAJ8720034.1"/>
    </source>
</evidence>
<feature type="transmembrane region" description="Helical" evidence="1">
    <location>
        <begin position="97"/>
        <end position="120"/>
    </location>
</feature>
<keyword evidence="1" id="KW-0812">Transmembrane</keyword>
<keyword evidence="3" id="KW-1185">Reference proteome</keyword>
<protein>
    <submittedName>
        <fullName evidence="2">Uncharacterized protein</fullName>
    </submittedName>
</protein>
<dbReference type="EMBL" id="JARGEI010000014">
    <property type="protein sequence ID" value="KAJ8720034.1"/>
    <property type="molecule type" value="Genomic_DNA"/>
</dbReference>
<feature type="transmembrane region" description="Helical" evidence="1">
    <location>
        <begin position="30"/>
        <end position="53"/>
    </location>
</feature>
<organism evidence="2 3">
    <name type="scientific">Mythimna separata</name>
    <name type="common">Oriental armyworm</name>
    <name type="synonym">Pseudaletia separata</name>
    <dbReference type="NCBI Taxonomy" id="271217"/>
    <lineage>
        <taxon>Eukaryota</taxon>
        <taxon>Metazoa</taxon>
        <taxon>Ecdysozoa</taxon>
        <taxon>Arthropoda</taxon>
        <taxon>Hexapoda</taxon>
        <taxon>Insecta</taxon>
        <taxon>Pterygota</taxon>
        <taxon>Neoptera</taxon>
        <taxon>Endopterygota</taxon>
        <taxon>Lepidoptera</taxon>
        <taxon>Glossata</taxon>
        <taxon>Ditrysia</taxon>
        <taxon>Noctuoidea</taxon>
        <taxon>Noctuidae</taxon>
        <taxon>Noctuinae</taxon>
        <taxon>Hadenini</taxon>
        <taxon>Mythimna</taxon>
    </lineage>
</organism>
<sequence length="190" mass="21840">MTIVLPEFKRCCCCLPLRTGLLAWGYFKMIVDVVIIVLLAYLTAIFFMASLYFQDFYSITVAVVSLITLMTVAANFVATFAFVIGCHEKKVKKIRRFYVYSICELIVMAVLMMMAVGITIRYWRAETRRGHLVIYTIYLLTLALHAYFILLLRSEVIKLETSFEISIVINSADAEYCKGSKEKEETIEFV</sequence>
<evidence type="ECO:0000256" key="1">
    <source>
        <dbReference type="SAM" id="Phobius"/>
    </source>
</evidence>